<keyword evidence="1" id="KW-1133">Transmembrane helix</keyword>
<evidence type="ECO:0000313" key="2">
    <source>
        <dbReference type="EMBL" id="CAG8688968.1"/>
    </source>
</evidence>
<keyword evidence="1" id="KW-0472">Membrane</keyword>
<gene>
    <name evidence="2" type="ORF">AMORRO_LOCUS11558</name>
</gene>
<reference evidence="2" key="1">
    <citation type="submission" date="2021-06" db="EMBL/GenBank/DDBJ databases">
        <authorList>
            <person name="Kallberg Y."/>
            <person name="Tangrot J."/>
            <person name="Rosling A."/>
        </authorList>
    </citation>
    <scope>NUCLEOTIDE SEQUENCE</scope>
    <source>
        <strain evidence="2">CL551</strain>
    </source>
</reference>
<evidence type="ECO:0000256" key="1">
    <source>
        <dbReference type="SAM" id="Phobius"/>
    </source>
</evidence>
<feature type="transmembrane region" description="Helical" evidence="1">
    <location>
        <begin position="19"/>
        <end position="36"/>
    </location>
</feature>
<comment type="caution">
    <text evidence="2">The sequence shown here is derived from an EMBL/GenBank/DDBJ whole genome shotgun (WGS) entry which is preliminary data.</text>
</comment>
<name>A0A9N9HLE2_9GLOM</name>
<accession>A0A9N9HLE2</accession>
<keyword evidence="3" id="KW-1185">Reference proteome</keyword>
<evidence type="ECO:0000313" key="3">
    <source>
        <dbReference type="Proteomes" id="UP000789342"/>
    </source>
</evidence>
<sequence length="63" mass="7355">HSVQDTNSLYKYGHKAYDLAYLTIMYSCFNALYLNCKELSHRILVLIRGSRNKIPMIITGRMD</sequence>
<feature type="non-terminal residue" evidence="2">
    <location>
        <position position="1"/>
    </location>
</feature>
<dbReference type="EMBL" id="CAJVPV010014933">
    <property type="protein sequence ID" value="CAG8688968.1"/>
    <property type="molecule type" value="Genomic_DNA"/>
</dbReference>
<organism evidence="2 3">
    <name type="scientific">Acaulospora morrowiae</name>
    <dbReference type="NCBI Taxonomy" id="94023"/>
    <lineage>
        <taxon>Eukaryota</taxon>
        <taxon>Fungi</taxon>
        <taxon>Fungi incertae sedis</taxon>
        <taxon>Mucoromycota</taxon>
        <taxon>Glomeromycotina</taxon>
        <taxon>Glomeromycetes</taxon>
        <taxon>Diversisporales</taxon>
        <taxon>Acaulosporaceae</taxon>
        <taxon>Acaulospora</taxon>
    </lineage>
</organism>
<proteinExistence type="predicted"/>
<dbReference type="Proteomes" id="UP000789342">
    <property type="component" value="Unassembled WGS sequence"/>
</dbReference>
<protein>
    <submittedName>
        <fullName evidence="2">7782_t:CDS:1</fullName>
    </submittedName>
</protein>
<keyword evidence="1" id="KW-0812">Transmembrane</keyword>
<dbReference type="AlphaFoldDB" id="A0A9N9HLE2"/>